<evidence type="ECO:0000256" key="3">
    <source>
        <dbReference type="PROSITE-ProRule" id="PRU00023"/>
    </source>
</evidence>
<dbReference type="PROSITE" id="PS50088">
    <property type="entry name" value="ANK_REPEAT"/>
    <property type="match status" value="1"/>
</dbReference>
<dbReference type="Proteomes" id="UP000256690">
    <property type="component" value="Unassembled WGS sequence"/>
</dbReference>
<dbReference type="AlphaFoldDB" id="A0A3D8SLI9"/>
<organism evidence="5 6">
    <name type="scientific">Aspergillus mulundensis</name>
    <dbReference type="NCBI Taxonomy" id="1810919"/>
    <lineage>
        <taxon>Eukaryota</taxon>
        <taxon>Fungi</taxon>
        <taxon>Dikarya</taxon>
        <taxon>Ascomycota</taxon>
        <taxon>Pezizomycotina</taxon>
        <taxon>Eurotiomycetes</taxon>
        <taxon>Eurotiomycetidae</taxon>
        <taxon>Eurotiales</taxon>
        <taxon>Aspergillaceae</taxon>
        <taxon>Aspergillus</taxon>
        <taxon>Aspergillus subgen. Nidulantes</taxon>
    </lineage>
</organism>
<dbReference type="PANTHER" id="PTHR24171:SF9">
    <property type="entry name" value="ANKYRIN REPEAT DOMAIN-CONTAINING PROTEIN 39"/>
    <property type="match status" value="1"/>
</dbReference>
<dbReference type="OrthoDB" id="426293at2759"/>
<dbReference type="GeneID" id="38114076"/>
<evidence type="ECO:0000256" key="2">
    <source>
        <dbReference type="ARBA" id="ARBA00023043"/>
    </source>
</evidence>
<dbReference type="InterPro" id="IPR002110">
    <property type="entry name" value="Ankyrin_rpt"/>
</dbReference>
<keyword evidence="1" id="KW-0677">Repeat</keyword>
<dbReference type="InterPro" id="IPR036770">
    <property type="entry name" value="Ankyrin_rpt-contain_sf"/>
</dbReference>
<evidence type="ECO:0000313" key="5">
    <source>
        <dbReference type="EMBL" id="RDW87064.1"/>
    </source>
</evidence>
<name>A0A3D8SLI9_9EURO</name>
<feature type="region of interest" description="Disordered" evidence="4">
    <location>
        <begin position="1"/>
        <end position="25"/>
    </location>
</feature>
<keyword evidence="6" id="KW-1185">Reference proteome</keyword>
<accession>A0A3D8SLI9</accession>
<evidence type="ECO:0000256" key="1">
    <source>
        <dbReference type="ARBA" id="ARBA00022737"/>
    </source>
</evidence>
<dbReference type="PROSITE" id="PS50297">
    <property type="entry name" value="ANK_REP_REGION"/>
    <property type="match status" value="1"/>
</dbReference>
<dbReference type="STRING" id="1810919.A0A3D8SLI9"/>
<dbReference type="PANTHER" id="PTHR24171">
    <property type="entry name" value="ANKYRIN REPEAT DOMAIN-CONTAINING PROTEIN 39-RELATED"/>
    <property type="match status" value="1"/>
</dbReference>
<dbReference type="RefSeq" id="XP_026606588.1">
    <property type="nucleotide sequence ID" value="XM_026745722.1"/>
</dbReference>
<evidence type="ECO:0000256" key="4">
    <source>
        <dbReference type="SAM" id="MobiDB-lite"/>
    </source>
</evidence>
<dbReference type="Pfam" id="PF12796">
    <property type="entry name" value="Ank_2"/>
    <property type="match status" value="1"/>
</dbReference>
<dbReference type="SMART" id="SM00248">
    <property type="entry name" value="ANK"/>
    <property type="match status" value="4"/>
</dbReference>
<proteinExistence type="predicted"/>
<reference evidence="5 6" key="1">
    <citation type="journal article" date="2018" name="IMA Fungus">
        <title>IMA Genome-F 9: Draft genome sequence of Annulohypoxylon stygium, Aspergillus mulundensis, Berkeleyomyces basicola (syn. Thielaviopsis basicola), Ceratocystis smalleyi, two Cercospora beticola strains, Coleophoma cylindrospora, Fusarium fracticaudum, Phialophora cf. hyalina, and Morchella septimelata.</title>
        <authorList>
            <person name="Wingfield B.D."/>
            <person name="Bills G.F."/>
            <person name="Dong Y."/>
            <person name="Huang W."/>
            <person name="Nel W.J."/>
            <person name="Swalarsk-Parry B.S."/>
            <person name="Vaghefi N."/>
            <person name="Wilken P.M."/>
            <person name="An Z."/>
            <person name="de Beer Z.W."/>
            <person name="De Vos L."/>
            <person name="Chen L."/>
            <person name="Duong T.A."/>
            <person name="Gao Y."/>
            <person name="Hammerbacher A."/>
            <person name="Kikkert J.R."/>
            <person name="Li Y."/>
            <person name="Li H."/>
            <person name="Li K."/>
            <person name="Li Q."/>
            <person name="Liu X."/>
            <person name="Ma X."/>
            <person name="Naidoo K."/>
            <person name="Pethybridge S.J."/>
            <person name="Sun J."/>
            <person name="Steenkamp E.T."/>
            <person name="van der Nest M.A."/>
            <person name="van Wyk S."/>
            <person name="Wingfield M.J."/>
            <person name="Xiong C."/>
            <person name="Yue Q."/>
            <person name="Zhang X."/>
        </authorList>
    </citation>
    <scope>NUCLEOTIDE SEQUENCE [LARGE SCALE GENOMIC DNA]</scope>
    <source>
        <strain evidence="5 6">DSM 5745</strain>
    </source>
</reference>
<comment type="caution">
    <text evidence="5">The sequence shown here is derived from an EMBL/GenBank/DDBJ whole genome shotgun (WGS) entry which is preliminary data.</text>
</comment>
<feature type="compositionally biased region" description="Pro residues" evidence="4">
    <location>
        <begin position="7"/>
        <end position="23"/>
    </location>
</feature>
<feature type="repeat" description="ANK" evidence="3">
    <location>
        <begin position="232"/>
        <end position="261"/>
    </location>
</feature>
<sequence length="286" mass="31447">MDVLPPTDLPPIGPGQYPQPPTRTSPATLDQIHDFLLNGDIQRFRQTLDSPCCSSRDFNICDLSAIMVEAIKRNNLQFIQELLARGLPMNPLYALRAIEAKATSALDVFIQSGWDINQPVSELRPPVLGDAIADEEMTSWLLGHGADPNRRCVIDLTPLSLAVESAPLPIISLMLSHGGNVRQGQLLHHAVQRQSDTVAVLRLLIEKGAPVNACMYDDYPSWALFHFMGLGTALHKAAELGHVDAVRYLISQGADRRIKDANGRTAMECARMSDQQQVIEALNQAE</sequence>
<keyword evidence="2 3" id="KW-0040">ANK repeat</keyword>
<dbReference type="SUPFAM" id="SSF48403">
    <property type="entry name" value="Ankyrin repeat"/>
    <property type="match status" value="1"/>
</dbReference>
<dbReference type="EMBL" id="PVWQ01000003">
    <property type="protein sequence ID" value="RDW87064.1"/>
    <property type="molecule type" value="Genomic_DNA"/>
</dbReference>
<gene>
    <name evidence="5" type="ORF">DSM5745_03706</name>
</gene>
<protein>
    <submittedName>
        <fullName evidence="5">Uncharacterized protein</fullName>
    </submittedName>
</protein>
<evidence type="ECO:0000313" key="6">
    <source>
        <dbReference type="Proteomes" id="UP000256690"/>
    </source>
</evidence>
<dbReference type="Gene3D" id="1.25.40.20">
    <property type="entry name" value="Ankyrin repeat-containing domain"/>
    <property type="match status" value="1"/>
</dbReference>